<dbReference type="EMBL" id="LR215036">
    <property type="protein sequence ID" value="VEU74855.1"/>
    <property type="molecule type" value="Genomic_DNA"/>
</dbReference>
<evidence type="ECO:0000256" key="4">
    <source>
        <dbReference type="ARBA" id="ARBA00022989"/>
    </source>
</evidence>
<evidence type="ECO:0000313" key="8">
    <source>
        <dbReference type="EMBL" id="VEU74855.1"/>
    </source>
</evidence>
<reference evidence="8 9" key="1">
    <citation type="submission" date="2019-01" db="EMBL/GenBank/DDBJ databases">
        <authorList>
            <consortium name="Pathogen Informatics"/>
        </authorList>
    </citation>
    <scope>NUCLEOTIDE SEQUENCE [LARGE SCALE GENOMIC DNA]</scope>
    <source>
        <strain evidence="8 9">NCTC10181</strain>
    </source>
</reference>
<keyword evidence="4 6" id="KW-1133">Transmembrane helix</keyword>
<evidence type="ECO:0000256" key="2">
    <source>
        <dbReference type="ARBA" id="ARBA00022475"/>
    </source>
</evidence>
<evidence type="ECO:0000256" key="1">
    <source>
        <dbReference type="ARBA" id="ARBA00004651"/>
    </source>
</evidence>
<sequence>MFAVIVFILWKININLVSVQKNEQIFILNKISPKTLIFQDQYFRNYLVFKKQAWNSLILNAKYLITSEIEQINPKYNFFKTQGVFHQLNITSLQFYKHTPKSWFFNLEIFQYQQFNQIVKTLLFGYSNSEIIEQYNFLGIVHLVVLSGMHFNLIMYFLKTIFKKIKPLNFLPLIIVLVYFFFCNWTVSSIKAIFLIIFTEIYTFKHNQVSQDLKLKALVAVSLGVLTINPWYSYSLGFWFSFLLSGFIYLKINKSLTIKQFIADYFNIWLFSALLVFIFAQKFYPLSFIISLIITPIIEICVFLLFFSFWISPFVLIINSTFDYFTQIFVFASFYIVFEINNLYLYWSIKIANFLAFYGLLIRKLKFLRN</sequence>
<evidence type="ECO:0000313" key="9">
    <source>
        <dbReference type="Proteomes" id="UP000290985"/>
    </source>
</evidence>
<evidence type="ECO:0000259" key="7">
    <source>
        <dbReference type="Pfam" id="PF03772"/>
    </source>
</evidence>
<feature type="transmembrane region" description="Helical" evidence="6">
    <location>
        <begin position="286"/>
        <end position="307"/>
    </location>
</feature>
<dbReference type="GO" id="GO:0005886">
    <property type="term" value="C:plasma membrane"/>
    <property type="evidence" value="ECO:0007669"/>
    <property type="project" value="UniProtKB-SubCell"/>
</dbReference>
<organism evidence="8 9">
    <name type="scientific">Mycoplasmopsis citelli</name>
    <dbReference type="NCBI Taxonomy" id="171281"/>
    <lineage>
        <taxon>Bacteria</taxon>
        <taxon>Bacillati</taxon>
        <taxon>Mycoplasmatota</taxon>
        <taxon>Mycoplasmoidales</taxon>
        <taxon>Metamycoplasmataceae</taxon>
        <taxon>Mycoplasmopsis</taxon>
    </lineage>
</organism>
<feature type="transmembrane region" description="Helical" evidence="6">
    <location>
        <begin position="170"/>
        <end position="198"/>
    </location>
</feature>
<proteinExistence type="predicted"/>
<gene>
    <name evidence="8" type="ORF">NCTC10181_00721</name>
</gene>
<comment type="subcellular location">
    <subcellularLocation>
        <location evidence="1">Cell membrane</location>
        <topology evidence="1">Multi-pass membrane protein</topology>
    </subcellularLocation>
</comment>
<keyword evidence="2" id="KW-1003">Cell membrane</keyword>
<feature type="transmembrane region" description="Helical" evidence="6">
    <location>
        <begin position="314"/>
        <end position="338"/>
    </location>
</feature>
<evidence type="ECO:0000256" key="5">
    <source>
        <dbReference type="ARBA" id="ARBA00023136"/>
    </source>
</evidence>
<keyword evidence="3 6" id="KW-0812">Transmembrane</keyword>
<dbReference type="InterPro" id="IPR004477">
    <property type="entry name" value="ComEC_N"/>
</dbReference>
<feature type="transmembrane region" description="Helical" evidence="6">
    <location>
        <begin position="137"/>
        <end position="158"/>
    </location>
</feature>
<dbReference type="Pfam" id="PF03772">
    <property type="entry name" value="Competence"/>
    <property type="match status" value="1"/>
</dbReference>
<protein>
    <submittedName>
        <fullName evidence="8">Competence protein</fullName>
    </submittedName>
</protein>
<feature type="transmembrane region" description="Helical" evidence="6">
    <location>
        <begin position="262"/>
        <end position="280"/>
    </location>
</feature>
<dbReference type="AlphaFoldDB" id="A0A449B2S6"/>
<feature type="domain" description="ComEC/Rec2-related protein" evidence="7">
    <location>
        <begin position="128"/>
        <end position="362"/>
    </location>
</feature>
<dbReference type="InterPro" id="IPR052159">
    <property type="entry name" value="Competence_DNA_uptake"/>
</dbReference>
<dbReference type="PANTHER" id="PTHR30619:SF7">
    <property type="entry name" value="BETA-LACTAMASE DOMAIN PROTEIN"/>
    <property type="match status" value="1"/>
</dbReference>
<accession>A0A449B2S6</accession>
<dbReference type="PANTHER" id="PTHR30619">
    <property type="entry name" value="DNA INTERNALIZATION/COMPETENCE PROTEIN COMEC/REC2"/>
    <property type="match status" value="1"/>
</dbReference>
<feature type="transmembrane region" description="Helical" evidence="6">
    <location>
        <begin position="344"/>
        <end position="362"/>
    </location>
</feature>
<name>A0A449B2S6_9BACT</name>
<keyword evidence="5 6" id="KW-0472">Membrane</keyword>
<keyword evidence="9" id="KW-1185">Reference proteome</keyword>
<feature type="transmembrane region" description="Helical" evidence="6">
    <location>
        <begin position="231"/>
        <end position="250"/>
    </location>
</feature>
<dbReference type="Proteomes" id="UP000290985">
    <property type="component" value="Chromosome"/>
</dbReference>
<evidence type="ECO:0000256" key="6">
    <source>
        <dbReference type="SAM" id="Phobius"/>
    </source>
</evidence>
<dbReference type="RefSeq" id="WP_165177556.1">
    <property type="nucleotide sequence ID" value="NZ_LR215036.1"/>
</dbReference>
<dbReference type="KEGG" id="mcit:NCTC10181_00721"/>
<evidence type="ECO:0000256" key="3">
    <source>
        <dbReference type="ARBA" id="ARBA00022692"/>
    </source>
</evidence>
<dbReference type="NCBIfam" id="TIGR00360">
    <property type="entry name" value="ComEC_N-term"/>
    <property type="match status" value="1"/>
</dbReference>